<dbReference type="Proteomes" id="UP001200513">
    <property type="component" value="Chromosome"/>
</dbReference>
<dbReference type="InterPro" id="IPR036388">
    <property type="entry name" value="WH-like_DNA-bd_sf"/>
</dbReference>
<dbReference type="GO" id="GO:0006352">
    <property type="term" value="P:DNA-templated transcription initiation"/>
    <property type="evidence" value="ECO:0007669"/>
    <property type="project" value="InterPro"/>
</dbReference>
<reference evidence="2" key="1">
    <citation type="journal article" date="2022" name="Nat. Microbiol.">
        <title>Unique mobile elements and scalable gene flow at the prokaryote-eukaryote boundary revealed by circularized Asgard archaea genomes.</title>
        <authorList>
            <person name="Wu F."/>
            <person name="Speth D.R."/>
            <person name="Philosof A."/>
            <person name="Cremiere A."/>
            <person name="Narayanan A."/>
            <person name="Barco R.A."/>
            <person name="Connon S.A."/>
            <person name="Amend J.P."/>
            <person name="Antoshechkin I.A."/>
            <person name="Orphan V.J."/>
        </authorList>
    </citation>
    <scope>NUCLEOTIDE SEQUENCE</scope>
    <source>
        <strain evidence="2">PR6</strain>
    </source>
</reference>
<dbReference type="InterPro" id="IPR013324">
    <property type="entry name" value="RNA_pol_sigma_r3/r4-like"/>
</dbReference>
<dbReference type="EMBL" id="CP084167">
    <property type="protein sequence ID" value="UJG43700.1"/>
    <property type="molecule type" value="Genomic_DNA"/>
</dbReference>
<dbReference type="InterPro" id="IPR013249">
    <property type="entry name" value="RNA_pol_sigma70_r4_t2"/>
</dbReference>
<evidence type="ECO:0000313" key="2">
    <source>
        <dbReference type="EMBL" id="UJG43700.1"/>
    </source>
</evidence>
<proteinExistence type="predicted"/>
<protein>
    <submittedName>
        <fullName evidence="2">Sigma-70 region 4 domain-containing protein</fullName>
    </submittedName>
</protein>
<dbReference type="Pfam" id="PF08281">
    <property type="entry name" value="Sigma70_r4_2"/>
    <property type="match status" value="1"/>
</dbReference>
<gene>
    <name evidence="2" type="ORF">K9W46_00610</name>
</gene>
<dbReference type="SUPFAM" id="SSF88659">
    <property type="entry name" value="Sigma3 and sigma4 domains of RNA polymerase sigma factors"/>
    <property type="match status" value="1"/>
</dbReference>
<evidence type="ECO:0000259" key="1">
    <source>
        <dbReference type="Pfam" id="PF08281"/>
    </source>
</evidence>
<feature type="domain" description="RNA polymerase sigma factor 70 region 4 type 2" evidence="1">
    <location>
        <begin position="82"/>
        <end position="125"/>
    </location>
</feature>
<dbReference type="AlphaFoldDB" id="A0A9Y1BRW9"/>
<accession>A0A9Y1BRW9</accession>
<sequence>MKFSILVKTENYEEFLLKKQDKIEQLKLLINTESRKATLVILSSTKKKEVAKTIQELDFQKTISKLVNLGYFSDINPVSTILSDKQFLCFYLHDILGFKSEEIANFTHNSPSTIRDHLSNARKRIFVFNQKLKKMNLEYTILNNLSAIPFESLKSLTFNMTISIEDIRKIVSLNPFFKIMIRDSKESPFKLYTSINSLPEEKVLFLLLPLTNMFEKVIYLEKK</sequence>
<dbReference type="GO" id="GO:0003677">
    <property type="term" value="F:DNA binding"/>
    <property type="evidence" value="ECO:0007669"/>
    <property type="project" value="InterPro"/>
</dbReference>
<organism evidence="2">
    <name type="scientific">Candidatus Heimdallarchaeum endolithica</name>
    <dbReference type="NCBI Taxonomy" id="2876572"/>
    <lineage>
        <taxon>Archaea</taxon>
        <taxon>Promethearchaeati</taxon>
        <taxon>Candidatus Heimdallarchaeota</taxon>
        <taxon>Candidatus Heimdallarchaeia (ex Rinke et al. 2021) (nom. nud.)</taxon>
        <taxon>Candidatus Heimdallarchaeales</taxon>
        <taxon>Candidatus Heimdallarchaeaceae</taxon>
        <taxon>Candidatus Heimdallarchaeum</taxon>
    </lineage>
</organism>
<dbReference type="Gene3D" id="1.10.10.10">
    <property type="entry name" value="Winged helix-like DNA-binding domain superfamily/Winged helix DNA-binding domain"/>
    <property type="match status" value="1"/>
</dbReference>
<dbReference type="GO" id="GO:0016987">
    <property type="term" value="F:sigma factor activity"/>
    <property type="evidence" value="ECO:0007669"/>
    <property type="project" value="InterPro"/>
</dbReference>
<name>A0A9Y1BRW9_9ARCH</name>